<geneLocation type="plasmid" evidence="8 9">
    <name>pHP-187</name>
</geneLocation>
<evidence type="ECO:0000256" key="1">
    <source>
        <dbReference type="ARBA" id="ARBA00010914"/>
    </source>
</evidence>
<dbReference type="HOGENOM" id="CLU_082632_5_1_6"/>
<dbReference type="EMBL" id="CP001980">
    <property type="protein sequence ID" value="ADQ00146.1"/>
    <property type="molecule type" value="Genomic_DNA"/>
</dbReference>
<dbReference type="CDD" id="cd00207">
    <property type="entry name" value="fer2"/>
    <property type="match status" value="1"/>
</dbReference>
<evidence type="ECO:0000256" key="5">
    <source>
        <dbReference type="ARBA" id="ARBA00023014"/>
    </source>
</evidence>
<dbReference type="InterPro" id="IPR001055">
    <property type="entry name" value="Adrenodoxin-like"/>
</dbReference>
<dbReference type="GO" id="GO:0009055">
    <property type="term" value="F:electron transfer activity"/>
    <property type="evidence" value="ECO:0007669"/>
    <property type="project" value="TreeGrafter"/>
</dbReference>
<dbReference type="Proteomes" id="UP000007077">
    <property type="component" value="Plasmid pHP-187"/>
</dbReference>
<dbReference type="PRINTS" id="PR00355">
    <property type="entry name" value="ADRENODOXIN"/>
</dbReference>
<comment type="cofactor">
    <cofactor evidence="6">
        <name>[2Fe-2S] cluster</name>
        <dbReference type="ChEBI" id="CHEBI:190135"/>
    </cofactor>
</comment>
<reference evidence="9" key="2">
    <citation type="submission" date="2010-02" db="EMBL/GenBank/DDBJ databases">
        <title>Complete genome sequence of Marinobacter adhaerens type strain (HP15).</title>
        <authorList>
            <person name="Gaerdes A.A.M."/>
            <person name="Kaeppel E."/>
            <person name="Shezad A."/>
            <person name="Seebah S."/>
            <person name="Teeling H."/>
            <person name="Yarza P."/>
            <person name="Gloeckner F.O."/>
            <person name="Ullrich M.S."/>
        </authorList>
    </citation>
    <scope>NUCLEOTIDE SEQUENCE [LARGE SCALE GENOMIC DNA]</scope>
    <source>
        <strain evidence="9">DSM 23420 / HP15</strain>
        <plasmid evidence="9">Plasmid pHP-187</plasmid>
    </source>
</reference>
<dbReference type="InterPro" id="IPR012675">
    <property type="entry name" value="Beta-grasp_dom_sf"/>
</dbReference>
<dbReference type="GO" id="GO:0046872">
    <property type="term" value="F:metal ion binding"/>
    <property type="evidence" value="ECO:0007669"/>
    <property type="project" value="UniProtKB-KW"/>
</dbReference>
<dbReference type="GO" id="GO:0051537">
    <property type="term" value="F:2 iron, 2 sulfur cluster binding"/>
    <property type="evidence" value="ECO:0007669"/>
    <property type="project" value="UniProtKB-KW"/>
</dbReference>
<dbReference type="InterPro" id="IPR001041">
    <property type="entry name" value="2Fe-2S_ferredoxin-type"/>
</dbReference>
<evidence type="ECO:0000313" key="9">
    <source>
        <dbReference type="Proteomes" id="UP000007077"/>
    </source>
</evidence>
<protein>
    <submittedName>
        <fullName evidence="8">2Fe-2S ferredoxin</fullName>
    </submittedName>
</protein>
<reference evidence="8 9" key="1">
    <citation type="journal article" date="2010" name="Stand. Genomic Sci.">
        <title>Complete genome sequence of Marinobacter adhaerens type strain (HP15), a diatom-interacting marine microorganism.</title>
        <authorList>
            <person name="Gardes A."/>
            <person name="Kaeppel E."/>
            <person name="Shehzad A."/>
            <person name="Seebah S."/>
            <person name="Teeling H."/>
            <person name="Yarza P."/>
            <person name="Glockner F.O."/>
            <person name="Grossart H.P."/>
            <person name="Ullrich M.S."/>
        </authorList>
    </citation>
    <scope>NUCLEOTIDE SEQUENCE [LARGE SCALE GENOMIC DNA]</scope>
    <source>
        <strain evidence="9">DSM 23420 / HP15</strain>
        <plasmid evidence="9">Plasmid pHP-187</plasmid>
    </source>
</reference>
<accession>E4PSB1</accession>
<gene>
    <name evidence="8" type="primary">fdxB</name>
    <name evidence="8" type="ordered locus">HP15_p187g149</name>
</gene>
<dbReference type="PANTHER" id="PTHR23426">
    <property type="entry name" value="FERREDOXIN/ADRENODOXIN"/>
    <property type="match status" value="1"/>
</dbReference>
<proteinExistence type="inferred from homology"/>
<dbReference type="PATRIC" id="fig|225937.3.peg.4363"/>
<evidence type="ECO:0000313" key="8">
    <source>
        <dbReference type="EMBL" id="ADQ00146.1"/>
    </source>
</evidence>
<keyword evidence="8" id="KW-0614">Plasmid</keyword>
<evidence type="ECO:0000256" key="3">
    <source>
        <dbReference type="ARBA" id="ARBA00022723"/>
    </source>
</evidence>
<dbReference type="InterPro" id="IPR036010">
    <property type="entry name" value="2Fe-2S_ferredoxin-like_sf"/>
</dbReference>
<feature type="domain" description="2Fe-2S ferredoxin-type" evidence="7">
    <location>
        <begin position="2"/>
        <end position="105"/>
    </location>
</feature>
<dbReference type="KEGG" id="mad:HP15_p187g149"/>
<dbReference type="Gene3D" id="3.10.20.30">
    <property type="match status" value="1"/>
</dbReference>
<keyword evidence="2" id="KW-0001">2Fe-2S</keyword>
<sequence length="106" mass="11643">MGHITFIEHNGTQHKIKIEPDKSLMQHATDNMVPGIDADCGGACACGTCHVVVDDAWYAKTGKTNIVEQQMLDMTPERAPTSRLACQIEITDAMDGLVVRLPEFQM</sequence>
<dbReference type="PROSITE" id="PS51085">
    <property type="entry name" value="2FE2S_FER_2"/>
    <property type="match status" value="1"/>
</dbReference>
<dbReference type="PANTHER" id="PTHR23426:SF65">
    <property type="entry name" value="FERREDOXIN-2, MITOCHONDRIAL"/>
    <property type="match status" value="1"/>
</dbReference>
<organism evidence="8 9">
    <name type="scientific">Marinobacter adhaerens (strain DSM 23420 / HP15)</name>
    <dbReference type="NCBI Taxonomy" id="225937"/>
    <lineage>
        <taxon>Bacteria</taxon>
        <taxon>Pseudomonadati</taxon>
        <taxon>Pseudomonadota</taxon>
        <taxon>Gammaproteobacteria</taxon>
        <taxon>Pseudomonadales</taxon>
        <taxon>Marinobacteraceae</taxon>
        <taxon>Marinobacter</taxon>
    </lineage>
</organism>
<dbReference type="AlphaFoldDB" id="E4PSB1"/>
<comment type="similarity">
    <text evidence="1">Belongs to the adrenodoxin/putidaredoxin family.</text>
</comment>
<name>E4PSB1_MARAH</name>
<dbReference type="GO" id="GO:0140647">
    <property type="term" value="P:P450-containing electron transport chain"/>
    <property type="evidence" value="ECO:0007669"/>
    <property type="project" value="InterPro"/>
</dbReference>
<keyword evidence="4" id="KW-0408">Iron</keyword>
<dbReference type="Pfam" id="PF00111">
    <property type="entry name" value="Fer2"/>
    <property type="match status" value="1"/>
</dbReference>
<keyword evidence="3" id="KW-0479">Metal-binding</keyword>
<dbReference type="SUPFAM" id="SSF54292">
    <property type="entry name" value="2Fe-2S ferredoxin-like"/>
    <property type="match status" value="1"/>
</dbReference>
<dbReference type="RefSeq" id="WP_014579435.1">
    <property type="nucleotide sequence ID" value="NC_017507.1"/>
</dbReference>
<keyword evidence="5" id="KW-0411">Iron-sulfur</keyword>
<evidence type="ECO:0000256" key="4">
    <source>
        <dbReference type="ARBA" id="ARBA00023004"/>
    </source>
</evidence>
<evidence type="ECO:0000259" key="7">
    <source>
        <dbReference type="PROSITE" id="PS51085"/>
    </source>
</evidence>
<evidence type="ECO:0000256" key="2">
    <source>
        <dbReference type="ARBA" id="ARBA00022714"/>
    </source>
</evidence>
<evidence type="ECO:0000256" key="6">
    <source>
        <dbReference type="ARBA" id="ARBA00034078"/>
    </source>
</evidence>